<accession>A0A6J8DS38</accession>
<evidence type="ECO:0000313" key="1">
    <source>
        <dbReference type="EMBL" id="CAC5410775.1"/>
    </source>
</evidence>
<reference evidence="1 2" key="1">
    <citation type="submission" date="2020-06" db="EMBL/GenBank/DDBJ databases">
        <authorList>
            <person name="Li R."/>
            <person name="Bekaert M."/>
        </authorList>
    </citation>
    <scope>NUCLEOTIDE SEQUENCE [LARGE SCALE GENOMIC DNA]</scope>
    <source>
        <strain evidence="2">wild</strain>
    </source>
</reference>
<dbReference type="PRINTS" id="PR02086">
    <property type="entry name" value="PUTNUCHARBI1"/>
</dbReference>
<proteinExistence type="predicted"/>
<dbReference type="EMBL" id="CACVKT020007797">
    <property type="protein sequence ID" value="CAC5410775.1"/>
    <property type="molecule type" value="Genomic_DNA"/>
</dbReference>
<dbReference type="OrthoDB" id="6124071at2759"/>
<dbReference type="Proteomes" id="UP000507470">
    <property type="component" value="Unassembled WGS sequence"/>
</dbReference>
<keyword evidence="2" id="KW-1185">Reference proteome</keyword>
<sequence>MDDEQKVCRYRLSRPLILDLCGMSENDLARPTARCRAFSVSFQIMVALRFYATGSFQMVNADVHNISRPSVYKITSDVTSCLKRLCKNYIKMPTDEAGLHNIMRGYYEKTNFPNVVGAIDGTHIRIKSPIEDEHLYVNRKTNYHSILTCKQFVIQI</sequence>
<dbReference type="InterPro" id="IPR026103">
    <property type="entry name" value="HARBI1_animal"/>
</dbReference>
<evidence type="ECO:0000313" key="2">
    <source>
        <dbReference type="Proteomes" id="UP000507470"/>
    </source>
</evidence>
<protein>
    <submittedName>
        <fullName evidence="1">HARBI1</fullName>
        <ecNumber evidence="1">3.1.-.-</ecNumber>
    </submittedName>
</protein>
<gene>
    <name evidence="1" type="ORF">MCOR_43937</name>
</gene>
<keyword evidence="1" id="KW-0378">Hydrolase</keyword>
<name>A0A6J8DS38_MYTCO</name>
<dbReference type="GO" id="GO:0016787">
    <property type="term" value="F:hydrolase activity"/>
    <property type="evidence" value="ECO:0007669"/>
    <property type="project" value="UniProtKB-KW"/>
</dbReference>
<dbReference type="AlphaFoldDB" id="A0A6J8DS38"/>
<dbReference type="EC" id="3.1.-.-" evidence="1"/>
<organism evidence="1 2">
    <name type="scientific">Mytilus coruscus</name>
    <name type="common">Sea mussel</name>
    <dbReference type="NCBI Taxonomy" id="42192"/>
    <lineage>
        <taxon>Eukaryota</taxon>
        <taxon>Metazoa</taxon>
        <taxon>Spiralia</taxon>
        <taxon>Lophotrochozoa</taxon>
        <taxon>Mollusca</taxon>
        <taxon>Bivalvia</taxon>
        <taxon>Autobranchia</taxon>
        <taxon>Pteriomorphia</taxon>
        <taxon>Mytilida</taxon>
        <taxon>Mytiloidea</taxon>
        <taxon>Mytilidae</taxon>
        <taxon>Mytilinae</taxon>
        <taxon>Mytilus</taxon>
    </lineage>
</organism>